<dbReference type="EMBL" id="CAJPEV010000409">
    <property type="protein sequence ID" value="CAG0884973.1"/>
    <property type="molecule type" value="Genomic_DNA"/>
</dbReference>
<dbReference type="InterPro" id="IPR032675">
    <property type="entry name" value="LRR_dom_sf"/>
</dbReference>
<dbReference type="SUPFAM" id="SSF52058">
    <property type="entry name" value="L domain-like"/>
    <property type="match status" value="2"/>
</dbReference>
<dbReference type="Proteomes" id="UP000677054">
    <property type="component" value="Unassembled WGS sequence"/>
</dbReference>
<evidence type="ECO:0000313" key="3">
    <source>
        <dbReference type="EMBL" id="CAD7243326.1"/>
    </source>
</evidence>
<evidence type="ECO:0000256" key="1">
    <source>
        <dbReference type="ARBA" id="ARBA00022729"/>
    </source>
</evidence>
<reference evidence="3" key="1">
    <citation type="submission" date="2020-11" db="EMBL/GenBank/DDBJ databases">
        <authorList>
            <person name="Tran Van P."/>
        </authorList>
    </citation>
    <scope>NUCLEOTIDE SEQUENCE</scope>
</reference>
<gene>
    <name evidence="3" type="ORF">DSTB1V02_LOCUS3250</name>
</gene>
<dbReference type="InterPro" id="IPR050328">
    <property type="entry name" value="Dev_Immune_Receptor"/>
</dbReference>
<dbReference type="PROSITE" id="PS51450">
    <property type="entry name" value="LRR"/>
    <property type="match status" value="1"/>
</dbReference>
<feature type="chain" id="PRO_5036209031" evidence="2">
    <location>
        <begin position="24"/>
        <end position="508"/>
    </location>
</feature>
<dbReference type="AlphaFoldDB" id="A0A7R8X8X9"/>
<organism evidence="3">
    <name type="scientific">Darwinula stevensoni</name>
    <dbReference type="NCBI Taxonomy" id="69355"/>
    <lineage>
        <taxon>Eukaryota</taxon>
        <taxon>Metazoa</taxon>
        <taxon>Ecdysozoa</taxon>
        <taxon>Arthropoda</taxon>
        <taxon>Crustacea</taxon>
        <taxon>Oligostraca</taxon>
        <taxon>Ostracoda</taxon>
        <taxon>Podocopa</taxon>
        <taxon>Podocopida</taxon>
        <taxon>Darwinulocopina</taxon>
        <taxon>Darwinuloidea</taxon>
        <taxon>Darwinulidae</taxon>
        <taxon>Darwinula</taxon>
    </lineage>
</organism>
<dbReference type="EMBL" id="LR899926">
    <property type="protein sequence ID" value="CAD7243326.1"/>
    <property type="molecule type" value="Genomic_DNA"/>
</dbReference>
<dbReference type="PANTHER" id="PTHR24373">
    <property type="entry name" value="SLIT RELATED LEUCINE-RICH REPEAT NEURONAL PROTEIN"/>
    <property type="match status" value="1"/>
</dbReference>
<proteinExistence type="predicted"/>
<dbReference type="InterPro" id="IPR001611">
    <property type="entry name" value="Leu-rich_rpt"/>
</dbReference>
<name>A0A7R8X8X9_9CRUS</name>
<evidence type="ECO:0000313" key="4">
    <source>
        <dbReference type="Proteomes" id="UP000677054"/>
    </source>
</evidence>
<evidence type="ECO:0000256" key="2">
    <source>
        <dbReference type="SAM" id="SignalP"/>
    </source>
</evidence>
<keyword evidence="4" id="KW-1185">Reference proteome</keyword>
<keyword evidence="1 2" id="KW-0732">Signal</keyword>
<dbReference type="PANTHER" id="PTHR24373:SF275">
    <property type="entry name" value="TIR DOMAIN-CONTAINING PROTEIN"/>
    <property type="match status" value="1"/>
</dbReference>
<accession>A0A7R8X8X9</accession>
<feature type="signal peptide" evidence="2">
    <location>
        <begin position="1"/>
        <end position="23"/>
    </location>
</feature>
<sequence length="508" mass="56165">MTTRFSALLLLALLSAKCGPAEGKCPTGDVLPCKCGSRFLQDHHDGEVQLDCSSANTSEEISSASRASWPSSQLWQFRLTDNKLVEELPEGVMGDLSFQSIWVSDTALKRIHPSAILPSGDRLVNLSVENSYNPLSEFPSTVIKSLRKLEEFYCSGCNLGPTLSNGLLRFRSKTLKLVVLWENGISRLGPKDISGIRTDTVVYLTHNKIAMLDEGIFRPTLEIMSQGKGVLHLEGNPVQCGRNLEWLALAPKLLRKVKGACEDGTSLACSVLDLRPCSCEEHSDGMTVDCSSARTSEEVSSAFDKIWPSARLSHFILLNNSEIQELPEGVFGAHSFQNIYLSKTAVKAIHPSAILSSRGQLVNLTVENSRLGRFPFHVLSMFPRLEGLWLRNNSLTSVPAIHSESLEFLYLPNNGIEKIKENGWATPNLREIDLGHNPLLEFPSVVIKSLKKLEKFYCPECHLGPTLSSGLLEFQSNSLRLVSLWKNGISRLEPKAITGTILRPFIRP</sequence>
<protein>
    <submittedName>
        <fullName evidence="3">Uncharacterized protein</fullName>
    </submittedName>
</protein>
<dbReference type="Gene3D" id="3.80.10.10">
    <property type="entry name" value="Ribonuclease Inhibitor"/>
    <property type="match status" value="2"/>
</dbReference>